<sequence>SERNRKMIARVELLYKVASNYDKKKHLLSNLERTLLNNIKNTDILFFSGSGTINTRHMRGILGVLAPCVIAKIFGKKVVLSGQGLTPMNNTIMEKYIAKVLNKLDIIALRDFQLGKKVLERIKVNLNKVVLGIDDAFTTPVEDTGKIKIPKNAIGINISKSIKPKMYEIFYLLAKKLKKEGYNVVFNYFHPKDKEEALKCSKGKFPVVGFVKSTEMAYFYANVMASIGMRYHSAIFGLGGGSPVINIYTNQYQYLKLKAIEDVEGLEDFTIDYRKISVDVLFKMLQRAMKSQPNIISRIKIEWTKKE</sequence>
<dbReference type="Pfam" id="PF04230">
    <property type="entry name" value="PS_pyruv_trans"/>
    <property type="match status" value="1"/>
</dbReference>
<dbReference type="InterPro" id="IPR007345">
    <property type="entry name" value="Polysacch_pyruvyl_Trfase"/>
</dbReference>
<feature type="non-terminal residue" evidence="2">
    <location>
        <position position="1"/>
    </location>
</feature>
<dbReference type="PANTHER" id="PTHR36836:SF1">
    <property type="entry name" value="COLANIC ACID BIOSYNTHESIS PROTEIN WCAK"/>
    <property type="match status" value="1"/>
</dbReference>
<evidence type="ECO:0000259" key="1">
    <source>
        <dbReference type="Pfam" id="PF04230"/>
    </source>
</evidence>
<feature type="domain" description="Polysaccharide pyruvyl transferase" evidence="1">
    <location>
        <begin position="20"/>
        <end position="249"/>
    </location>
</feature>
<accession>X1C2Z5</accession>
<gene>
    <name evidence="2" type="ORF">S01H4_30413</name>
</gene>
<reference evidence="2" key="1">
    <citation type="journal article" date="2014" name="Front. Microbiol.">
        <title>High frequency of phylogenetically diverse reductive dehalogenase-homologous genes in deep subseafloor sedimentary metagenomes.</title>
        <authorList>
            <person name="Kawai M."/>
            <person name="Futagami T."/>
            <person name="Toyoda A."/>
            <person name="Takaki Y."/>
            <person name="Nishi S."/>
            <person name="Hori S."/>
            <person name="Arai W."/>
            <person name="Tsubouchi T."/>
            <person name="Morono Y."/>
            <person name="Uchiyama I."/>
            <person name="Ito T."/>
            <person name="Fujiyama A."/>
            <person name="Inagaki F."/>
            <person name="Takami H."/>
        </authorList>
    </citation>
    <scope>NUCLEOTIDE SEQUENCE</scope>
    <source>
        <strain evidence="2">Expedition CK06-06</strain>
    </source>
</reference>
<dbReference type="EMBL" id="BART01015695">
    <property type="protein sequence ID" value="GAG87732.1"/>
    <property type="molecule type" value="Genomic_DNA"/>
</dbReference>
<dbReference type="PANTHER" id="PTHR36836">
    <property type="entry name" value="COLANIC ACID BIOSYNTHESIS PROTEIN WCAK"/>
    <property type="match status" value="1"/>
</dbReference>
<name>X1C2Z5_9ZZZZ</name>
<evidence type="ECO:0000313" key="2">
    <source>
        <dbReference type="EMBL" id="GAG87732.1"/>
    </source>
</evidence>
<comment type="caution">
    <text evidence="2">The sequence shown here is derived from an EMBL/GenBank/DDBJ whole genome shotgun (WGS) entry which is preliminary data.</text>
</comment>
<proteinExistence type="predicted"/>
<dbReference type="AlphaFoldDB" id="X1C2Z5"/>
<protein>
    <recommendedName>
        <fullName evidence="1">Polysaccharide pyruvyl transferase domain-containing protein</fullName>
    </recommendedName>
</protein>
<organism evidence="2">
    <name type="scientific">marine sediment metagenome</name>
    <dbReference type="NCBI Taxonomy" id="412755"/>
    <lineage>
        <taxon>unclassified sequences</taxon>
        <taxon>metagenomes</taxon>
        <taxon>ecological metagenomes</taxon>
    </lineage>
</organism>
<feature type="non-terminal residue" evidence="2">
    <location>
        <position position="307"/>
    </location>
</feature>